<sequence>MASDGLAMVGDDSTKVVPPSKSIFPPKLALSIVPSKAGRLCPLGRNMSFHGRAEGCRVHELPGTSFAMGRQLQKAGICHLVHVELAGGQCKAVSLVGHLVQPASRISAFSHAPCRLRLASNVGGVGEVGLATWVV</sequence>
<gene>
    <name evidence="1" type="ORF">V6N12_028926</name>
</gene>
<comment type="caution">
    <text evidence="1">The sequence shown here is derived from an EMBL/GenBank/DDBJ whole genome shotgun (WGS) entry which is preliminary data.</text>
</comment>
<accession>A0ABR2F784</accession>
<protein>
    <submittedName>
        <fullName evidence="1">Uncharacterized protein</fullName>
    </submittedName>
</protein>
<organism evidence="1 2">
    <name type="scientific">Hibiscus sabdariffa</name>
    <name type="common">roselle</name>
    <dbReference type="NCBI Taxonomy" id="183260"/>
    <lineage>
        <taxon>Eukaryota</taxon>
        <taxon>Viridiplantae</taxon>
        <taxon>Streptophyta</taxon>
        <taxon>Embryophyta</taxon>
        <taxon>Tracheophyta</taxon>
        <taxon>Spermatophyta</taxon>
        <taxon>Magnoliopsida</taxon>
        <taxon>eudicotyledons</taxon>
        <taxon>Gunneridae</taxon>
        <taxon>Pentapetalae</taxon>
        <taxon>rosids</taxon>
        <taxon>malvids</taxon>
        <taxon>Malvales</taxon>
        <taxon>Malvaceae</taxon>
        <taxon>Malvoideae</taxon>
        <taxon>Hibiscus</taxon>
    </lineage>
</organism>
<dbReference type="Proteomes" id="UP001472677">
    <property type="component" value="Unassembled WGS sequence"/>
</dbReference>
<dbReference type="EMBL" id="JBBPBM010000008">
    <property type="protein sequence ID" value="KAK8572886.1"/>
    <property type="molecule type" value="Genomic_DNA"/>
</dbReference>
<name>A0ABR2F784_9ROSI</name>
<evidence type="ECO:0000313" key="1">
    <source>
        <dbReference type="EMBL" id="KAK8572886.1"/>
    </source>
</evidence>
<keyword evidence="2" id="KW-1185">Reference proteome</keyword>
<proteinExistence type="predicted"/>
<evidence type="ECO:0000313" key="2">
    <source>
        <dbReference type="Proteomes" id="UP001472677"/>
    </source>
</evidence>
<reference evidence="1 2" key="1">
    <citation type="journal article" date="2024" name="G3 (Bethesda)">
        <title>Genome assembly of Hibiscus sabdariffa L. provides insights into metabolisms of medicinal natural products.</title>
        <authorList>
            <person name="Kim T."/>
        </authorList>
    </citation>
    <scope>NUCLEOTIDE SEQUENCE [LARGE SCALE GENOMIC DNA]</scope>
    <source>
        <strain evidence="1">TK-2024</strain>
        <tissue evidence="1">Old leaves</tissue>
    </source>
</reference>